<evidence type="ECO:0008006" key="4">
    <source>
        <dbReference type="Google" id="ProtNLM"/>
    </source>
</evidence>
<gene>
    <name evidence="2" type="ORF">K466DRAFT_507856</name>
</gene>
<organism evidence="2 3">
    <name type="scientific">Polyporus arcularius HHB13444</name>
    <dbReference type="NCBI Taxonomy" id="1314778"/>
    <lineage>
        <taxon>Eukaryota</taxon>
        <taxon>Fungi</taxon>
        <taxon>Dikarya</taxon>
        <taxon>Basidiomycota</taxon>
        <taxon>Agaricomycotina</taxon>
        <taxon>Agaricomycetes</taxon>
        <taxon>Polyporales</taxon>
        <taxon>Polyporaceae</taxon>
        <taxon>Polyporus</taxon>
    </lineage>
</organism>
<feature type="compositionally biased region" description="Low complexity" evidence="1">
    <location>
        <begin position="254"/>
        <end position="266"/>
    </location>
</feature>
<dbReference type="AlphaFoldDB" id="A0A5C3NWX0"/>
<dbReference type="STRING" id="1314778.A0A5C3NWX0"/>
<keyword evidence="3" id="KW-1185">Reference proteome</keyword>
<sequence>MALSNGGVVYEFDRAASAAWIKRDGILQDFQRGLGVGAQVKPRYYKVVAEFVPVSFDPENPYDLMVVESDNDIHHGNLVSARWIKPLEKRAPGQRVAFLLIAFLTPQDANTAIKKGLYIASKHVPVRRDQDEPQRCAKCHKYDPPHLARDCKAIHETCASCASIHHRTAECTITSHDDYRCVNCNTRGHAAWEKSCPAYACALRKLRARRPESGFRFFPLAEDPYTWESIEGGESSFGMVEGRQHAHRQRTQLSRSPRPTSAPRRSGSLLSDRFADAFDDLDGEPLSPSQN</sequence>
<dbReference type="EMBL" id="ML212894">
    <property type="protein sequence ID" value="TFK78013.1"/>
    <property type="molecule type" value="Genomic_DNA"/>
</dbReference>
<name>A0A5C3NWX0_9APHY</name>
<accession>A0A5C3NWX0</accession>
<evidence type="ECO:0000256" key="1">
    <source>
        <dbReference type="SAM" id="MobiDB-lite"/>
    </source>
</evidence>
<dbReference type="InParanoid" id="A0A5C3NWX0"/>
<dbReference type="Proteomes" id="UP000308197">
    <property type="component" value="Unassembled WGS sequence"/>
</dbReference>
<reference evidence="2 3" key="1">
    <citation type="journal article" date="2019" name="Nat. Ecol. Evol.">
        <title>Megaphylogeny resolves global patterns of mushroom evolution.</title>
        <authorList>
            <person name="Varga T."/>
            <person name="Krizsan K."/>
            <person name="Foldi C."/>
            <person name="Dima B."/>
            <person name="Sanchez-Garcia M."/>
            <person name="Sanchez-Ramirez S."/>
            <person name="Szollosi G.J."/>
            <person name="Szarkandi J.G."/>
            <person name="Papp V."/>
            <person name="Albert L."/>
            <person name="Andreopoulos W."/>
            <person name="Angelini C."/>
            <person name="Antonin V."/>
            <person name="Barry K.W."/>
            <person name="Bougher N.L."/>
            <person name="Buchanan P."/>
            <person name="Buyck B."/>
            <person name="Bense V."/>
            <person name="Catcheside P."/>
            <person name="Chovatia M."/>
            <person name="Cooper J."/>
            <person name="Damon W."/>
            <person name="Desjardin D."/>
            <person name="Finy P."/>
            <person name="Geml J."/>
            <person name="Haridas S."/>
            <person name="Hughes K."/>
            <person name="Justo A."/>
            <person name="Karasinski D."/>
            <person name="Kautmanova I."/>
            <person name="Kiss B."/>
            <person name="Kocsube S."/>
            <person name="Kotiranta H."/>
            <person name="LaButti K.M."/>
            <person name="Lechner B.E."/>
            <person name="Liimatainen K."/>
            <person name="Lipzen A."/>
            <person name="Lukacs Z."/>
            <person name="Mihaltcheva S."/>
            <person name="Morgado L.N."/>
            <person name="Niskanen T."/>
            <person name="Noordeloos M.E."/>
            <person name="Ohm R.A."/>
            <person name="Ortiz-Santana B."/>
            <person name="Ovrebo C."/>
            <person name="Racz N."/>
            <person name="Riley R."/>
            <person name="Savchenko A."/>
            <person name="Shiryaev A."/>
            <person name="Soop K."/>
            <person name="Spirin V."/>
            <person name="Szebenyi C."/>
            <person name="Tomsovsky M."/>
            <person name="Tulloss R.E."/>
            <person name="Uehling J."/>
            <person name="Grigoriev I.V."/>
            <person name="Vagvolgyi C."/>
            <person name="Papp T."/>
            <person name="Martin F.M."/>
            <person name="Miettinen O."/>
            <person name="Hibbett D.S."/>
            <person name="Nagy L.G."/>
        </authorList>
    </citation>
    <scope>NUCLEOTIDE SEQUENCE [LARGE SCALE GENOMIC DNA]</scope>
    <source>
        <strain evidence="2 3">HHB13444</strain>
    </source>
</reference>
<protein>
    <recommendedName>
        <fullName evidence="4">Zinc knuckle domain-containing protein</fullName>
    </recommendedName>
</protein>
<proteinExistence type="predicted"/>
<feature type="region of interest" description="Disordered" evidence="1">
    <location>
        <begin position="240"/>
        <end position="271"/>
    </location>
</feature>
<evidence type="ECO:0000313" key="3">
    <source>
        <dbReference type="Proteomes" id="UP000308197"/>
    </source>
</evidence>
<evidence type="ECO:0000313" key="2">
    <source>
        <dbReference type="EMBL" id="TFK78013.1"/>
    </source>
</evidence>